<name>A0A5S4G443_9ACTN</name>
<dbReference type="OrthoDB" id="2596042at2"/>
<dbReference type="InterPro" id="IPR014710">
    <property type="entry name" value="RmlC-like_jellyroll"/>
</dbReference>
<evidence type="ECO:0000313" key="1">
    <source>
        <dbReference type="EMBL" id="TMR20730.1"/>
    </source>
</evidence>
<reference evidence="1 2" key="1">
    <citation type="submission" date="2019-05" db="EMBL/GenBank/DDBJ databases">
        <title>Draft genome sequence of Nonomuraea turkmeniaca DSM 43926.</title>
        <authorList>
            <person name="Saricaoglu S."/>
            <person name="Isik K."/>
        </authorList>
    </citation>
    <scope>NUCLEOTIDE SEQUENCE [LARGE SCALE GENOMIC DNA]</scope>
    <source>
        <strain evidence="1 2">DSM 43926</strain>
    </source>
</reference>
<sequence>MTVDVHHPTEGDLASPSLFWRVRDHLGTITEEGSDNEETLLRAGGALADHLADPHAIARFLGGWMSVLQSGEHAETLDRGRSHLHANGFSKISMMRLGAAEKWNLRLHIWWGTAKDSWIHDHRWSFSSMVLTGRMEAWNFRPMTDEATDAGQRRIRLYDADASGAKRVQELPACPLRTIAHYTLRTGDTHFLHFDEPHLVANPVDSPLATLMLSAPPARSFSHRYGEIQSGSLQQGNLAPTRTLDAGDCIRESRLLQTRVVNGEREGLER</sequence>
<keyword evidence="2" id="KW-1185">Reference proteome</keyword>
<protein>
    <recommendedName>
        <fullName evidence="3">Cysteine dioxygenase</fullName>
    </recommendedName>
</protein>
<dbReference type="Proteomes" id="UP000309128">
    <property type="component" value="Unassembled WGS sequence"/>
</dbReference>
<dbReference type="EMBL" id="VCKY01000053">
    <property type="protein sequence ID" value="TMR20730.1"/>
    <property type="molecule type" value="Genomic_DNA"/>
</dbReference>
<dbReference type="RefSeq" id="WP_138667263.1">
    <property type="nucleotide sequence ID" value="NZ_VCKY01000053.1"/>
</dbReference>
<dbReference type="SUPFAM" id="SSF51182">
    <property type="entry name" value="RmlC-like cupins"/>
    <property type="match status" value="1"/>
</dbReference>
<evidence type="ECO:0008006" key="3">
    <source>
        <dbReference type="Google" id="ProtNLM"/>
    </source>
</evidence>
<dbReference type="AlphaFoldDB" id="A0A5S4G443"/>
<dbReference type="InterPro" id="IPR011051">
    <property type="entry name" value="RmlC_Cupin_sf"/>
</dbReference>
<organism evidence="1 2">
    <name type="scientific">Nonomuraea turkmeniaca</name>
    <dbReference type="NCBI Taxonomy" id="103838"/>
    <lineage>
        <taxon>Bacteria</taxon>
        <taxon>Bacillati</taxon>
        <taxon>Actinomycetota</taxon>
        <taxon>Actinomycetes</taxon>
        <taxon>Streptosporangiales</taxon>
        <taxon>Streptosporangiaceae</taxon>
        <taxon>Nonomuraea</taxon>
    </lineage>
</organism>
<dbReference type="Gene3D" id="2.60.120.10">
    <property type="entry name" value="Jelly Rolls"/>
    <property type="match status" value="1"/>
</dbReference>
<proteinExistence type="predicted"/>
<accession>A0A5S4G443</accession>
<gene>
    <name evidence="1" type="ORF">ETD86_17750</name>
</gene>
<comment type="caution">
    <text evidence="1">The sequence shown here is derived from an EMBL/GenBank/DDBJ whole genome shotgun (WGS) entry which is preliminary data.</text>
</comment>
<evidence type="ECO:0000313" key="2">
    <source>
        <dbReference type="Proteomes" id="UP000309128"/>
    </source>
</evidence>